<organism evidence="1">
    <name type="scientific">Serratia fonticola</name>
    <dbReference type="NCBI Taxonomy" id="47917"/>
    <lineage>
        <taxon>Bacteria</taxon>
        <taxon>Pseudomonadati</taxon>
        <taxon>Pseudomonadota</taxon>
        <taxon>Gammaproteobacteria</taxon>
        <taxon>Enterobacterales</taxon>
        <taxon>Yersiniaceae</taxon>
        <taxon>Serratia</taxon>
    </lineage>
</organism>
<dbReference type="EMBL" id="CABEEZ010000150">
    <property type="protein sequence ID" value="VTR58038.1"/>
    <property type="molecule type" value="Genomic_DNA"/>
</dbReference>
<dbReference type="AlphaFoldDB" id="A0A4V6KWM0"/>
<gene>
    <name evidence="1" type="ORF">NCTC12965_07601</name>
</gene>
<proteinExistence type="predicted"/>
<protein>
    <submittedName>
        <fullName evidence="1">Uncharacterized protein</fullName>
    </submittedName>
</protein>
<reference evidence="1" key="1">
    <citation type="submission" date="2019-05" db="EMBL/GenBank/DDBJ databases">
        <authorList>
            <consortium name="Pathogen Informatics"/>
        </authorList>
    </citation>
    <scope>NUCLEOTIDE SEQUENCE [LARGE SCALE GENOMIC DNA]</scope>
    <source>
        <strain evidence="1">NCTC12965</strain>
    </source>
</reference>
<accession>A0A4V6KWM0</accession>
<sequence>MNATVCTYKNNRNFWIFWRFLFPLLFHYGHLLSVSADLAV</sequence>
<evidence type="ECO:0000313" key="1">
    <source>
        <dbReference type="EMBL" id="VTR58038.1"/>
    </source>
</evidence>
<name>A0A4V6KWM0_SERFO</name>